<keyword evidence="2" id="KW-1185">Reference proteome</keyword>
<dbReference type="EMBL" id="BDGG01000011">
    <property type="protein sequence ID" value="GAV04511.1"/>
    <property type="molecule type" value="Genomic_DNA"/>
</dbReference>
<proteinExistence type="predicted"/>
<reference evidence="1 2" key="1">
    <citation type="journal article" date="2016" name="Nat. Commun.">
        <title>Extremotolerant tardigrade genome and improved radiotolerance of human cultured cells by tardigrade-unique protein.</title>
        <authorList>
            <person name="Hashimoto T."/>
            <person name="Horikawa D.D."/>
            <person name="Saito Y."/>
            <person name="Kuwahara H."/>
            <person name="Kozuka-Hata H."/>
            <person name="Shin-I T."/>
            <person name="Minakuchi Y."/>
            <person name="Ohishi K."/>
            <person name="Motoyama A."/>
            <person name="Aizu T."/>
            <person name="Enomoto A."/>
            <person name="Kondo K."/>
            <person name="Tanaka S."/>
            <person name="Hara Y."/>
            <person name="Koshikawa S."/>
            <person name="Sagara H."/>
            <person name="Miura T."/>
            <person name="Yokobori S."/>
            <person name="Miyagawa K."/>
            <person name="Suzuki Y."/>
            <person name="Kubo T."/>
            <person name="Oyama M."/>
            <person name="Kohara Y."/>
            <person name="Fujiyama A."/>
            <person name="Arakawa K."/>
            <person name="Katayama T."/>
            <person name="Toyoda A."/>
            <person name="Kunieda T."/>
        </authorList>
    </citation>
    <scope>NUCLEOTIDE SEQUENCE [LARGE SCALE GENOMIC DNA]</scope>
    <source>
        <strain evidence="1 2">YOKOZUNA-1</strain>
    </source>
</reference>
<sequence>MLSWACWDRLISWMGVVDATRGSRRTEAEVTAGRISLPPAPLSCTGPVSELRDPIFIGDKNNQSMEGGMVVRSSRVEKNATKFDHRELYREHF</sequence>
<gene>
    <name evidence="1" type="primary">RvY_14780-1</name>
    <name evidence="1" type="synonym">RvY_14780.1</name>
    <name evidence="1" type="ORF">RvY_14780</name>
</gene>
<evidence type="ECO:0000313" key="1">
    <source>
        <dbReference type="EMBL" id="GAV04511.1"/>
    </source>
</evidence>
<organism evidence="1 2">
    <name type="scientific">Ramazzottius varieornatus</name>
    <name type="common">Water bear</name>
    <name type="synonym">Tardigrade</name>
    <dbReference type="NCBI Taxonomy" id="947166"/>
    <lineage>
        <taxon>Eukaryota</taxon>
        <taxon>Metazoa</taxon>
        <taxon>Ecdysozoa</taxon>
        <taxon>Tardigrada</taxon>
        <taxon>Eutardigrada</taxon>
        <taxon>Parachela</taxon>
        <taxon>Hypsibioidea</taxon>
        <taxon>Ramazzottiidae</taxon>
        <taxon>Ramazzottius</taxon>
    </lineage>
</organism>
<dbReference type="AlphaFoldDB" id="A0A1D1VU31"/>
<evidence type="ECO:0000313" key="2">
    <source>
        <dbReference type="Proteomes" id="UP000186922"/>
    </source>
</evidence>
<name>A0A1D1VU31_RAMVA</name>
<dbReference type="Proteomes" id="UP000186922">
    <property type="component" value="Unassembled WGS sequence"/>
</dbReference>
<comment type="caution">
    <text evidence="1">The sequence shown here is derived from an EMBL/GenBank/DDBJ whole genome shotgun (WGS) entry which is preliminary data.</text>
</comment>
<accession>A0A1D1VU31</accession>
<protein>
    <submittedName>
        <fullName evidence="1">Uncharacterized protein</fullName>
    </submittedName>
</protein>